<dbReference type="Proteomes" id="UP001058330">
    <property type="component" value="Chromosome"/>
</dbReference>
<gene>
    <name evidence="2" type="ORF">KU306_01520</name>
</gene>
<evidence type="ECO:0000313" key="3">
    <source>
        <dbReference type="Proteomes" id="UP001058330"/>
    </source>
</evidence>
<dbReference type="RefSeq" id="WP_258302661.1">
    <property type="nucleotide sequence ID" value="NZ_CP078063.1"/>
</dbReference>
<keyword evidence="1" id="KW-0812">Transmembrane</keyword>
<proteinExistence type="predicted"/>
<organism evidence="2 3">
    <name type="scientific">Haloferax larsenii</name>
    <dbReference type="NCBI Taxonomy" id="302484"/>
    <lineage>
        <taxon>Archaea</taxon>
        <taxon>Methanobacteriati</taxon>
        <taxon>Methanobacteriota</taxon>
        <taxon>Stenosarchaea group</taxon>
        <taxon>Halobacteria</taxon>
        <taxon>Halobacteriales</taxon>
        <taxon>Haloferacaceae</taxon>
        <taxon>Haloferax</taxon>
    </lineage>
</organism>
<evidence type="ECO:0000256" key="1">
    <source>
        <dbReference type="SAM" id="Phobius"/>
    </source>
</evidence>
<accession>A0ABY5REZ9</accession>
<keyword evidence="1" id="KW-0472">Membrane</keyword>
<dbReference type="EMBL" id="CP078063">
    <property type="protein sequence ID" value="UVE50605.1"/>
    <property type="molecule type" value="Genomic_DNA"/>
</dbReference>
<dbReference type="GeneID" id="74527533"/>
<name>A0ABY5REZ9_HALLR</name>
<sequence>MGHDTTRGLPDSLDRAPQGVETLVDTLFVATVAVVGITAATLLAAVLAPLGAGVALVALFVGWPLGFVGAGIVLRAGVRALVDSGVLADIRRALWRVRAGIRRVRTGASPVVTDGAGTGDCDTANECH</sequence>
<feature type="transmembrane region" description="Helical" evidence="1">
    <location>
        <begin position="54"/>
        <end position="74"/>
    </location>
</feature>
<feature type="transmembrane region" description="Helical" evidence="1">
    <location>
        <begin position="27"/>
        <end position="48"/>
    </location>
</feature>
<evidence type="ECO:0000313" key="2">
    <source>
        <dbReference type="EMBL" id="UVE50605.1"/>
    </source>
</evidence>
<reference evidence="2" key="1">
    <citation type="submission" date="2021-07" db="EMBL/GenBank/DDBJ databases">
        <title>Studies on halocins as antimicrobial molecules from haloarchaea.</title>
        <authorList>
            <person name="Kumar S."/>
            <person name="Khare S.K."/>
        </authorList>
    </citation>
    <scope>NUCLEOTIDE SEQUENCE</scope>
    <source>
        <strain evidence="2">NCIM 5678</strain>
    </source>
</reference>
<protein>
    <submittedName>
        <fullName evidence="2">Uncharacterized protein</fullName>
    </submittedName>
</protein>
<keyword evidence="3" id="KW-1185">Reference proteome</keyword>
<keyword evidence="1" id="KW-1133">Transmembrane helix</keyword>